<evidence type="ECO:0000256" key="1">
    <source>
        <dbReference type="ARBA" id="ARBA00001966"/>
    </source>
</evidence>
<dbReference type="PANTHER" id="PTHR43409">
    <property type="entry name" value="ANAEROBIC MAGNESIUM-PROTOPORPHYRIN IX MONOMETHYL ESTER CYCLASE-RELATED"/>
    <property type="match status" value="1"/>
</dbReference>
<dbReference type="InterPro" id="IPR058240">
    <property type="entry name" value="rSAM_sf"/>
</dbReference>
<comment type="cofactor">
    <cofactor evidence="1">
        <name>[4Fe-4S] cluster</name>
        <dbReference type="ChEBI" id="CHEBI:49883"/>
    </cofactor>
</comment>
<reference evidence="8 9" key="1">
    <citation type="submission" date="2022-05" db="EMBL/GenBank/DDBJ databases">
        <title>Genome Sequencing of Bee-Associated Microbes.</title>
        <authorList>
            <person name="Dunlap C."/>
        </authorList>
    </citation>
    <scope>NUCLEOTIDE SEQUENCE [LARGE SCALE GENOMIC DNA]</scope>
    <source>
        <strain evidence="8 9">NRRL NRS-750</strain>
    </source>
</reference>
<keyword evidence="4" id="KW-0408">Iron</keyword>
<dbReference type="Pfam" id="PF02310">
    <property type="entry name" value="B12-binding"/>
    <property type="match status" value="1"/>
</dbReference>
<feature type="domain" description="Radical SAM core" evidence="7">
    <location>
        <begin position="173"/>
        <end position="412"/>
    </location>
</feature>
<dbReference type="InterPro" id="IPR034466">
    <property type="entry name" value="Methyltransferase_Class_B"/>
</dbReference>
<dbReference type="Pfam" id="PF04055">
    <property type="entry name" value="Radical_SAM"/>
    <property type="match status" value="1"/>
</dbReference>
<keyword evidence="9" id="KW-1185">Reference proteome</keyword>
<proteinExistence type="predicted"/>
<name>A0ABT4E460_PAEAL</name>
<evidence type="ECO:0000313" key="9">
    <source>
        <dbReference type="Proteomes" id="UP001527090"/>
    </source>
</evidence>
<dbReference type="InterPro" id="IPR006158">
    <property type="entry name" value="Cobalamin-bd"/>
</dbReference>
<evidence type="ECO:0000256" key="2">
    <source>
        <dbReference type="ARBA" id="ARBA00022691"/>
    </source>
</evidence>
<dbReference type="RefSeq" id="WP_021254440.1">
    <property type="nucleotide sequence ID" value="NZ_JAMDLY010000005.1"/>
</dbReference>
<organism evidence="8 9">
    <name type="scientific">Paenibacillus alvei</name>
    <name type="common">Bacillus alvei</name>
    <dbReference type="NCBI Taxonomy" id="44250"/>
    <lineage>
        <taxon>Bacteria</taxon>
        <taxon>Bacillati</taxon>
        <taxon>Bacillota</taxon>
        <taxon>Bacilli</taxon>
        <taxon>Bacillales</taxon>
        <taxon>Paenibacillaceae</taxon>
        <taxon>Paenibacillus</taxon>
    </lineage>
</organism>
<protein>
    <submittedName>
        <fullName evidence="8">B12-binding domain-containing radical SAM protein</fullName>
    </submittedName>
</protein>
<dbReference type="Gene3D" id="3.80.30.20">
    <property type="entry name" value="tm_1862 like domain"/>
    <property type="match status" value="1"/>
</dbReference>
<dbReference type="SUPFAM" id="SSF102114">
    <property type="entry name" value="Radical SAM enzymes"/>
    <property type="match status" value="1"/>
</dbReference>
<dbReference type="SFLD" id="SFLDS00029">
    <property type="entry name" value="Radical_SAM"/>
    <property type="match status" value="1"/>
</dbReference>
<dbReference type="InterPro" id="IPR006638">
    <property type="entry name" value="Elp3/MiaA/NifB-like_rSAM"/>
</dbReference>
<evidence type="ECO:0000259" key="6">
    <source>
        <dbReference type="PROSITE" id="PS51332"/>
    </source>
</evidence>
<dbReference type="InterPro" id="IPR051198">
    <property type="entry name" value="BchE-like"/>
</dbReference>
<dbReference type="SFLD" id="SFLDG01082">
    <property type="entry name" value="B12-binding_domain_containing"/>
    <property type="match status" value="1"/>
</dbReference>
<evidence type="ECO:0000259" key="7">
    <source>
        <dbReference type="PROSITE" id="PS51918"/>
    </source>
</evidence>
<dbReference type="PROSITE" id="PS51918">
    <property type="entry name" value="RADICAL_SAM"/>
    <property type="match status" value="1"/>
</dbReference>
<dbReference type="Pfam" id="PF13311">
    <property type="entry name" value="DUF4080"/>
    <property type="match status" value="1"/>
</dbReference>
<evidence type="ECO:0000313" key="8">
    <source>
        <dbReference type="EMBL" id="MCY9528502.1"/>
    </source>
</evidence>
<dbReference type="InterPro" id="IPR025288">
    <property type="entry name" value="DUF4080"/>
</dbReference>
<sequence length="602" mass="70258">MKVVLATLNAKYIHTSLAIRCLKAHCEGEFDVDIAEYTIKDPVMNIVSDLYQREPDVIGFSCYIWNIEETIKVVNMLRKVRPEIRIVLGGPEVSYDTKEWMERLSDVDFIVMGEGEETLLHLLREIEGEGKYHFVFGVAYRNKQGEVVINPPRPKLDLNEIPSPHRFAEDIPSLGKRVVYFETSRGCPFSCQFCLSSIEVGVRYFDIERTKADILYLIDNGAKLIKFVDRTFNIKRDYAMEMFQFLIENHRGCVFQFEITADIMRPEVLDYLAEHAPPGVFRFEIGVQSTNDPTNELVKRRQNFTKLTRTVMKVKDSGKIDQHLDLIAGLPLEDYDTFRKTFNDVFALRPEELQLGFLKMLRGTGLRLDAEKYGYVFMDHAPYEMLSNDVLPFRDVVRLKRLEDVLEKYWNSHRMDRTMEYLMHIEFDSPFDFFQAFGDFWEANGWQKIGHQLEDLFVRLHAFLTAYGLKKPHVALGLMKLDYFMNHKYKPRKVWWHRQLQKEEASRVLQWAAVQAELVSEQFAALGLSEKELHKHAVVEMIPLEAVVRSRSLGMSQHTEHGFETTDEGLTDEVYGIFLYQQTDDEKPLLFTVNQSMMVIVE</sequence>
<gene>
    <name evidence="8" type="ORF">M5X04_04010</name>
</gene>
<evidence type="ECO:0000256" key="3">
    <source>
        <dbReference type="ARBA" id="ARBA00022723"/>
    </source>
</evidence>
<dbReference type="PANTHER" id="PTHR43409:SF16">
    <property type="entry name" value="SLR0320 PROTEIN"/>
    <property type="match status" value="1"/>
</dbReference>
<comment type="caution">
    <text evidence="8">The sequence shown here is derived from an EMBL/GenBank/DDBJ whole genome shotgun (WGS) entry which is preliminary data.</text>
</comment>
<keyword evidence="3" id="KW-0479">Metal-binding</keyword>
<dbReference type="InterPro" id="IPR023404">
    <property type="entry name" value="rSAM_horseshoe"/>
</dbReference>
<dbReference type="SMART" id="SM00729">
    <property type="entry name" value="Elp3"/>
    <property type="match status" value="1"/>
</dbReference>
<feature type="domain" description="B12-binding" evidence="6">
    <location>
        <begin position="1"/>
        <end position="133"/>
    </location>
</feature>
<dbReference type="InterPro" id="IPR007197">
    <property type="entry name" value="rSAM"/>
</dbReference>
<evidence type="ECO:0000256" key="5">
    <source>
        <dbReference type="ARBA" id="ARBA00023014"/>
    </source>
</evidence>
<evidence type="ECO:0000256" key="4">
    <source>
        <dbReference type="ARBA" id="ARBA00023004"/>
    </source>
</evidence>
<keyword evidence="5" id="KW-0411">Iron-sulfur</keyword>
<dbReference type="SFLD" id="SFLDG01123">
    <property type="entry name" value="methyltransferase_(Class_B)"/>
    <property type="match status" value="1"/>
</dbReference>
<dbReference type="EMBL" id="JAMDLY010000005">
    <property type="protein sequence ID" value="MCY9528502.1"/>
    <property type="molecule type" value="Genomic_DNA"/>
</dbReference>
<dbReference type="CDD" id="cd02068">
    <property type="entry name" value="radical_SAM_B12_BD"/>
    <property type="match status" value="1"/>
</dbReference>
<dbReference type="Gene3D" id="3.40.50.280">
    <property type="entry name" value="Cobalamin-binding domain"/>
    <property type="match status" value="1"/>
</dbReference>
<dbReference type="Proteomes" id="UP001527090">
    <property type="component" value="Unassembled WGS sequence"/>
</dbReference>
<accession>A0ABT4E460</accession>
<dbReference type="SUPFAM" id="SSF52242">
    <property type="entry name" value="Cobalamin (vitamin B12)-binding domain"/>
    <property type="match status" value="1"/>
</dbReference>
<keyword evidence="2" id="KW-0949">S-adenosyl-L-methionine</keyword>
<dbReference type="PROSITE" id="PS51332">
    <property type="entry name" value="B12_BINDING"/>
    <property type="match status" value="1"/>
</dbReference>
<dbReference type="InterPro" id="IPR036724">
    <property type="entry name" value="Cobalamin-bd_sf"/>
</dbReference>